<dbReference type="PROSITE" id="PS00041">
    <property type="entry name" value="HTH_ARAC_FAMILY_1"/>
    <property type="match status" value="1"/>
</dbReference>
<evidence type="ECO:0000256" key="2">
    <source>
        <dbReference type="ARBA" id="ARBA00023125"/>
    </source>
</evidence>
<evidence type="ECO:0000256" key="3">
    <source>
        <dbReference type="ARBA" id="ARBA00023159"/>
    </source>
</evidence>
<evidence type="ECO:0000256" key="1">
    <source>
        <dbReference type="ARBA" id="ARBA00023015"/>
    </source>
</evidence>
<dbReference type="InterPro" id="IPR020449">
    <property type="entry name" value="Tscrpt_reg_AraC-type_HTH"/>
</dbReference>
<keyword evidence="3" id="KW-0010">Activator</keyword>
<dbReference type="InterPro" id="IPR018062">
    <property type="entry name" value="HTH_AraC-typ_CS"/>
</dbReference>
<dbReference type="EMBL" id="JAUSSK010000006">
    <property type="protein sequence ID" value="MDQ0011571.1"/>
    <property type="molecule type" value="Genomic_DNA"/>
</dbReference>
<dbReference type="Pfam" id="PF12833">
    <property type="entry name" value="HTH_18"/>
    <property type="match status" value="1"/>
</dbReference>
<evidence type="ECO:0000256" key="4">
    <source>
        <dbReference type="ARBA" id="ARBA00023163"/>
    </source>
</evidence>
<keyword evidence="4" id="KW-0804">Transcription</keyword>
<sequence>MSPGMSLGDGTRSTAEALEDRVPGTRVVTSRGRAWNDLLVQVFRRDPHQDRLLIPAVPEPLIVWVLSGAATVEERELGGPWRSSRVTRGDFFLAHAPAPYELRWTSEGEEPFEVMHLYLGQSLLARVAGEVFDGAGDVVLREVSGGRDTLLSSLLEPLWRELMSAREASAIFVQGLAQALCVHLLRHYGAPSHPPARPRGGLPAFKLRQATEHLEARLDREFELAPLAHAVGLSEFHFCRAFKRSTGFPPSRYFIRLRMERARRLLRETSRPVIEIALDVGYTSASHFAQVFRREVGVSPSDYREGT</sequence>
<protein>
    <submittedName>
        <fullName evidence="7">AraC family transcriptional regulator</fullName>
    </submittedName>
</protein>
<name>A0ABT9T4I3_9GAMM</name>
<dbReference type="PANTHER" id="PTHR46796">
    <property type="entry name" value="HTH-TYPE TRANSCRIPTIONAL ACTIVATOR RHAS-RELATED"/>
    <property type="match status" value="1"/>
</dbReference>
<dbReference type="Gene3D" id="1.10.10.60">
    <property type="entry name" value="Homeodomain-like"/>
    <property type="match status" value="2"/>
</dbReference>
<evidence type="ECO:0000259" key="6">
    <source>
        <dbReference type="PROSITE" id="PS01124"/>
    </source>
</evidence>
<dbReference type="SMART" id="SM00342">
    <property type="entry name" value="HTH_ARAC"/>
    <property type="match status" value="1"/>
</dbReference>
<keyword evidence="8" id="KW-1185">Reference proteome</keyword>
<organism evidence="7 8">
    <name type="scientific">Luteibacter jiangsuensis</name>
    <dbReference type="NCBI Taxonomy" id="637577"/>
    <lineage>
        <taxon>Bacteria</taxon>
        <taxon>Pseudomonadati</taxon>
        <taxon>Pseudomonadota</taxon>
        <taxon>Gammaproteobacteria</taxon>
        <taxon>Lysobacterales</taxon>
        <taxon>Rhodanobacteraceae</taxon>
        <taxon>Luteibacter</taxon>
    </lineage>
</organism>
<proteinExistence type="predicted"/>
<dbReference type="RefSeq" id="WP_306852282.1">
    <property type="nucleotide sequence ID" value="NZ_JAUSSK010000006.1"/>
</dbReference>
<reference evidence="7 8" key="1">
    <citation type="submission" date="2023-07" db="EMBL/GenBank/DDBJ databases">
        <title>Sorghum-associated microbial communities from plants grown in Nebraska, USA.</title>
        <authorList>
            <person name="Schachtman D."/>
        </authorList>
    </citation>
    <scope>NUCLEOTIDE SEQUENCE [LARGE SCALE GENOMIC DNA]</scope>
    <source>
        <strain evidence="7 8">CC60</strain>
    </source>
</reference>
<keyword evidence="1" id="KW-0805">Transcription regulation</keyword>
<evidence type="ECO:0000313" key="7">
    <source>
        <dbReference type="EMBL" id="MDQ0011571.1"/>
    </source>
</evidence>
<dbReference type="PANTHER" id="PTHR46796:SF6">
    <property type="entry name" value="ARAC SUBFAMILY"/>
    <property type="match status" value="1"/>
</dbReference>
<dbReference type="InterPro" id="IPR009057">
    <property type="entry name" value="Homeodomain-like_sf"/>
</dbReference>
<dbReference type="Proteomes" id="UP001237737">
    <property type="component" value="Unassembled WGS sequence"/>
</dbReference>
<dbReference type="InterPro" id="IPR018060">
    <property type="entry name" value="HTH_AraC"/>
</dbReference>
<feature type="region of interest" description="Disordered" evidence="5">
    <location>
        <begin position="1"/>
        <end position="23"/>
    </location>
</feature>
<dbReference type="SUPFAM" id="SSF51215">
    <property type="entry name" value="Regulatory protein AraC"/>
    <property type="match status" value="1"/>
</dbReference>
<evidence type="ECO:0000256" key="5">
    <source>
        <dbReference type="SAM" id="MobiDB-lite"/>
    </source>
</evidence>
<evidence type="ECO:0000313" key="8">
    <source>
        <dbReference type="Proteomes" id="UP001237737"/>
    </source>
</evidence>
<dbReference type="PROSITE" id="PS01124">
    <property type="entry name" value="HTH_ARAC_FAMILY_2"/>
    <property type="match status" value="1"/>
</dbReference>
<feature type="domain" description="HTH araC/xylS-type" evidence="6">
    <location>
        <begin position="208"/>
        <end position="306"/>
    </location>
</feature>
<dbReference type="PRINTS" id="PR00032">
    <property type="entry name" value="HTHARAC"/>
</dbReference>
<dbReference type="SUPFAM" id="SSF46689">
    <property type="entry name" value="Homeodomain-like"/>
    <property type="match status" value="2"/>
</dbReference>
<dbReference type="InterPro" id="IPR037923">
    <property type="entry name" value="HTH-like"/>
</dbReference>
<keyword evidence="2" id="KW-0238">DNA-binding</keyword>
<accession>A0ABT9T4I3</accession>
<gene>
    <name evidence="7" type="ORF">J2T07_003785</name>
</gene>
<comment type="caution">
    <text evidence="7">The sequence shown here is derived from an EMBL/GenBank/DDBJ whole genome shotgun (WGS) entry which is preliminary data.</text>
</comment>
<dbReference type="InterPro" id="IPR050204">
    <property type="entry name" value="AraC_XylS_family_regulators"/>
</dbReference>